<keyword evidence="7 13" id="KW-0812">Transmembrane</keyword>
<evidence type="ECO:0000256" key="4">
    <source>
        <dbReference type="ARBA" id="ARBA00022475"/>
    </source>
</evidence>
<reference evidence="14" key="2">
    <citation type="journal article" date="2021" name="PeerJ">
        <title>Extensive microbial diversity within the chicken gut microbiome revealed by metagenomics and culture.</title>
        <authorList>
            <person name="Gilroy R."/>
            <person name="Ravi A."/>
            <person name="Getino M."/>
            <person name="Pursley I."/>
            <person name="Horton D.L."/>
            <person name="Alikhan N.F."/>
            <person name="Baker D."/>
            <person name="Gharbi K."/>
            <person name="Hall N."/>
            <person name="Watson M."/>
            <person name="Adriaenssens E.M."/>
            <person name="Foster-Nyarko E."/>
            <person name="Jarju S."/>
            <person name="Secka A."/>
            <person name="Antonio M."/>
            <person name="Oren A."/>
            <person name="Chaudhuri R.R."/>
            <person name="La Ragione R."/>
            <person name="Hildebrand F."/>
            <person name="Pallen M.J."/>
        </authorList>
    </citation>
    <scope>NUCLEOTIDE SEQUENCE</scope>
    <source>
        <strain evidence="14">CHK158-818</strain>
    </source>
</reference>
<evidence type="ECO:0000256" key="6">
    <source>
        <dbReference type="ARBA" id="ARBA00022538"/>
    </source>
</evidence>
<evidence type="ECO:0000313" key="14">
    <source>
        <dbReference type="EMBL" id="HIU55282.1"/>
    </source>
</evidence>
<dbReference type="PANTHER" id="PTHR32024:SF2">
    <property type="entry name" value="TRK SYSTEM POTASSIUM UPTAKE PROTEIN TRKG-RELATED"/>
    <property type="match status" value="1"/>
</dbReference>
<evidence type="ECO:0000313" key="15">
    <source>
        <dbReference type="Proteomes" id="UP000824112"/>
    </source>
</evidence>
<feature type="transmembrane region" description="Helical" evidence="13">
    <location>
        <begin position="274"/>
        <end position="294"/>
    </location>
</feature>
<keyword evidence="9 13" id="KW-1133">Transmembrane helix</keyword>
<feature type="transmembrane region" description="Helical" evidence="13">
    <location>
        <begin position="241"/>
        <end position="262"/>
    </location>
</feature>
<dbReference type="PIRSF" id="PIRSF006247">
    <property type="entry name" value="TrkH"/>
    <property type="match status" value="1"/>
</dbReference>
<comment type="subcellular location">
    <subcellularLocation>
        <location evidence="1">Cell inner membrane</location>
        <topology evidence="1">Multi-pass membrane protein</topology>
    </subcellularLocation>
</comment>
<feature type="binding site" evidence="12">
    <location>
        <position position="318"/>
    </location>
    <ligand>
        <name>K(+)</name>
        <dbReference type="ChEBI" id="CHEBI:29103"/>
    </ligand>
</feature>
<comment type="similarity">
    <text evidence="2">Belongs to the TrkH potassium transport family.</text>
</comment>
<evidence type="ECO:0000256" key="13">
    <source>
        <dbReference type="SAM" id="Phobius"/>
    </source>
</evidence>
<keyword evidence="11 13" id="KW-0472">Membrane</keyword>
<dbReference type="Pfam" id="PF02386">
    <property type="entry name" value="TrkH"/>
    <property type="match status" value="1"/>
</dbReference>
<keyword evidence="4" id="KW-1003">Cell membrane</keyword>
<dbReference type="GO" id="GO:0015379">
    <property type="term" value="F:potassium:chloride symporter activity"/>
    <property type="evidence" value="ECO:0007669"/>
    <property type="project" value="InterPro"/>
</dbReference>
<evidence type="ECO:0000256" key="8">
    <source>
        <dbReference type="ARBA" id="ARBA00022958"/>
    </source>
</evidence>
<keyword evidence="3" id="KW-0813">Transport</keyword>
<feature type="transmembrane region" description="Helical" evidence="13">
    <location>
        <begin position="393"/>
        <end position="415"/>
    </location>
</feature>
<keyword evidence="8 12" id="KW-0630">Potassium</keyword>
<accession>A0A9D1SD84</accession>
<dbReference type="InterPro" id="IPR004772">
    <property type="entry name" value="TrkH"/>
</dbReference>
<protein>
    <submittedName>
        <fullName evidence="14">TrkH family potassium uptake protein</fullName>
    </submittedName>
</protein>
<keyword evidence="10" id="KW-0406">Ion transport</keyword>
<sequence length="485" mass="53991">MKLNIRILLYILGLLLCFESLFLLISFGVSLLYQENDRIPLLVSTIITACIGFLLAICSRKHEREMGKREVFLLVSFSWIVFSLFGMLPFLLGGYLTSVADAFFETMSGFTTTGATVIDHIDDLPHGILFWRSITQWLGGMGIIVLTLAILPMLNSGEGTQLFNAEAPGVRHDKITPRISQTAKRLWFLYLSMTLVSSIVLYLGPMNLFDSICHAFTAMATGGYSTKQASIAYWNSPYTEYVITLIMFIAGINFSLLYMAITGNYKKLFKDQEVKWYACTVLIFTLIVCIGLLYTGQYPHVEEAFRVSIFQVVSLLTTTGFATADFIVWGPFFCFLMFLIMIPGACAGSTSGGIKQVRIIIAIKHLAVEFYKQLHPRAVVPVRINKYTLPPELVTKVLSFILIYVLVALGCATILSLEGFNFEESISVAVTCLSNVGPGLGSAGPSGTFAYLSDISKWTLSFAMLVGRLELFTVLILFTPYFWKK</sequence>
<evidence type="ECO:0000256" key="11">
    <source>
        <dbReference type="ARBA" id="ARBA00023136"/>
    </source>
</evidence>
<proteinExistence type="inferred from homology"/>
<gene>
    <name evidence="14" type="ORF">IAB03_05695</name>
</gene>
<dbReference type="GO" id="GO:0005886">
    <property type="term" value="C:plasma membrane"/>
    <property type="evidence" value="ECO:0007669"/>
    <property type="project" value="UniProtKB-SubCell"/>
</dbReference>
<feature type="transmembrane region" description="Helical" evidence="13">
    <location>
        <begin position="39"/>
        <end position="59"/>
    </location>
</feature>
<dbReference type="NCBIfam" id="TIGR00933">
    <property type="entry name" value="2a38"/>
    <property type="match status" value="1"/>
</dbReference>
<organism evidence="14 15">
    <name type="scientific">Candidatus Gallibacteroides avistercoris</name>
    <dbReference type="NCBI Taxonomy" id="2840833"/>
    <lineage>
        <taxon>Bacteria</taxon>
        <taxon>Pseudomonadati</taxon>
        <taxon>Bacteroidota</taxon>
        <taxon>Bacteroidia</taxon>
        <taxon>Bacteroidales</taxon>
        <taxon>Bacteroidaceae</taxon>
        <taxon>Bacteroidaceae incertae sedis</taxon>
        <taxon>Candidatus Gallibacteroides</taxon>
    </lineage>
</organism>
<feature type="transmembrane region" description="Helical" evidence="13">
    <location>
        <begin position="7"/>
        <end position="33"/>
    </location>
</feature>
<dbReference type="EMBL" id="DVNA01000130">
    <property type="protein sequence ID" value="HIU55282.1"/>
    <property type="molecule type" value="Genomic_DNA"/>
</dbReference>
<name>A0A9D1SD84_9BACT</name>
<evidence type="ECO:0000256" key="10">
    <source>
        <dbReference type="ARBA" id="ARBA00023065"/>
    </source>
</evidence>
<evidence type="ECO:0000256" key="12">
    <source>
        <dbReference type="PIRSR" id="PIRSR006247-1"/>
    </source>
</evidence>
<feature type="transmembrane region" description="Helical" evidence="13">
    <location>
        <begin position="326"/>
        <end position="348"/>
    </location>
</feature>
<feature type="binding site" evidence="12">
    <location>
        <position position="435"/>
    </location>
    <ligand>
        <name>K(+)</name>
        <dbReference type="ChEBI" id="CHEBI:29103"/>
    </ligand>
</feature>
<dbReference type="GO" id="GO:0046872">
    <property type="term" value="F:metal ion binding"/>
    <property type="evidence" value="ECO:0007669"/>
    <property type="project" value="UniProtKB-KW"/>
</dbReference>
<keyword evidence="5" id="KW-0997">Cell inner membrane</keyword>
<evidence type="ECO:0000256" key="7">
    <source>
        <dbReference type="ARBA" id="ARBA00022692"/>
    </source>
</evidence>
<feature type="transmembrane region" description="Helical" evidence="13">
    <location>
        <begin position="186"/>
        <end position="204"/>
    </location>
</feature>
<dbReference type="PANTHER" id="PTHR32024">
    <property type="entry name" value="TRK SYSTEM POTASSIUM UPTAKE PROTEIN TRKG-RELATED"/>
    <property type="match status" value="1"/>
</dbReference>
<evidence type="ECO:0000256" key="3">
    <source>
        <dbReference type="ARBA" id="ARBA00022448"/>
    </source>
</evidence>
<evidence type="ECO:0000256" key="2">
    <source>
        <dbReference type="ARBA" id="ARBA00009137"/>
    </source>
</evidence>
<feature type="binding site" evidence="12">
    <location>
        <position position="113"/>
    </location>
    <ligand>
        <name>K(+)</name>
        <dbReference type="ChEBI" id="CHEBI:29103"/>
    </ligand>
</feature>
<feature type="binding site" evidence="12">
    <location>
        <position position="222"/>
    </location>
    <ligand>
        <name>K(+)</name>
        <dbReference type="ChEBI" id="CHEBI:29103"/>
    </ligand>
</feature>
<feature type="transmembrane region" description="Helical" evidence="13">
    <location>
        <begin position="134"/>
        <end position="154"/>
    </location>
</feature>
<evidence type="ECO:0000256" key="9">
    <source>
        <dbReference type="ARBA" id="ARBA00022989"/>
    </source>
</evidence>
<feature type="transmembrane region" description="Helical" evidence="13">
    <location>
        <begin position="458"/>
        <end position="483"/>
    </location>
</feature>
<keyword evidence="12" id="KW-0479">Metal-binding</keyword>
<feature type="binding site" evidence="12">
    <location>
        <position position="112"/>
    </location>
    <ligand>
        <name>K(+)</name>
        <dbReference type="ChEBI" id="CHEBI:29103"/>
    </ligand>
</feature>
<evidence type="ECO:0000256" key="1">
    <source>
        <dbReference type="ARBA" id="ARBA00004429"/>
    </source>
</evidence>
<reference evidence="14" key="1">
    <citation type="submission" date="2020-10" db="EMBL/GenBank/DDBJ databases">
        <authorList>
            <person name="Gilroy R."/>
        </authorList>
    </citation>
    <scope>NUCLEOTIDE SEQUENCE</scope>
    <source>
        <strain evidence="14">CHK158-818</strain>
    </source>
</reference>
<dbReference type="AlphaFoldDB" id="A0A9D1SD84"/>
<dbReference type="Proteomes" id="UP000824112">
    <property type="component" value="Unassembled WGS sequence"/>
</dbReference>
<keyword evidence="6" id="KW-0633">Potassium transport</keyword>
<comment type="caution">
    <text evidence="14">The sequence shown here is derived from an EMBL/GenBank/DDBJ whole genome shotgun (WGS) entry which is preliminary data.</text>
</comment>
<feature type="binding site" evidence="12">
    <location>
        <position position="319"/>
    </location>
    <ligand>
        <name>K(+)</name>
        <dbReference type="ChEBI" id="CHEBI:29103"/>
    </ligand>
</feature>
<feature type="binding site" evidence="12">
    <location>
        <position position="436"/>
    </location>
    <ligand>
        <name>K(+)</name>
        <dbReference type="ChEBI" id="CHEBI:29103"/>
    </ligand>
</feature>
<dbReference type="InterPro" id="IPR003445">
    <property type="entry name" value="Cat_transpt"/>
</dbReference>
<feature type="transmembrane region" description="Helical" evidence="13">
    <location>
        <begin position="71"/>
        <end position="92"/>
    </location>
</feature>
<evidence type="ECO:0000256" key="5">
    <source>
        <dbReference type="ARBA" id="ARBA00022519"/>
    </source>
</evidence>